<dbReference type="GO" id="GO:0005524">
    <property type="term" value="F:ATP binding"/>
    <property type="evidence" value="ECO:0007669"/>
    <property type="project" value="UniProtKB-KW"/>
</dbReference>
<reference evidence="6" key="1">
    <citation type="submission" date="2021-12" db="EMBL/GenBank/DDBJ databases">
        <authorList>
            <person name="Lee J.-H."/>
            <person name="Kim S.-B."/>
        </authorList>
    </citation>
    <scope>NUCLEOTIDE SEQUENCE</scope>
    <source>
        <strain evidence="6">NR30</strain>
    </source>
</reference>
<dbReference type="PANTHER" id="PTHR43790">
    <property type="entry name" value="CARBOHYDRATE TRANSPORT ATP-BINDING PROTEIN MG119-RELATED"/>
    <property type="match status" value="1"/>
</dbReference>
<proteinExistence type="predicted"/>
<dbReference type="InterPro" id="IPR017871">
    <property type="entry name" value="ABC_transporter-like_CS"/>
</dbReference>
<sequence length="527" mass="56816">MNAVSQARPPDPARPWRLEVAGLSKTFGPTRALSDVHLQVAHGELHGLVGQNGCGKSTLVKILTGGYSPDPGASVTVDGLRLDLPIRPLQQRAAGVSVVHQNLGLVDDLTVWENVRLGHYRAGRLSRRINRRAEQQAAERVLARLGRPLEAGQKVGSLPAQDRAVVAIARAVQDHPPGSGLIIFDESTRALGRSARARFFQTVRSLVEEGTSVLLISHQLEEIVEVTDRVTVLRDGAVIEAGLSTREVNEASLTRMMLGRHLVTHSRRESHVQDQPVASVRDLVVAAVTGLDLEVRRGEVLGMTGLIGSGFVEVAEALTGARTARAGTLSVQGRDLALDRRRGSTKEFVRAGVAFVPERRLEAGVAGELTVSDNLTLPRVSRRGGRLRIGAAWQAEETAAMIAKLDIRPPDPYAPIHTLSGGNQQKVLLAKWLADAPHLLVLHEPTQAVDVGARHDIIEAIRAAARDGCAVVIASIDPTDLAVLCDRVLVFRDGQVTRELSGDPETDAIVRAVFDDDTRSQRRGQVD</sequence>
<dbReference type="RefSeq" id="WP_232652682.1">
    <property type="nucleotide sequence ID" value="NZ_JAJSBI010000021.1"/>
</dbReference>
<dbReference type="Gene3D" id="3.40.50.300">
    <property type="entry name" value="P-loop containing nucleotide triphosphate hydrolases"/>
    <property type="match status" value="2"/>
</dbReference>
<evidence type="ECO:0000256" key="4">
    <source>
        <dbReference type="ARBA" id="ARBA00022840"/>
    </source>
</evidence>
<evidence type="ECO:0000256" key="3">
    <source>
        <dbReference type="ARBA" id="ARBA00022741"/>
    </source>
</evidence>
<dbReference type="Pfam" id="PF00005">
    <property type="entry name" value="ABC_tran"/>
    <property type="match status" value="2"/>
</dbReference>
<evidence type="ECO:0000313" key="7">
    <source>
        <dbReference type="Proteomes" id="UP001108029"/>
    </source>
</evidence>
<name>A0A9Q3Z8E7_9ACTN</name>
<evidence type="ECO:0000256" key="2">
    <source>
        <dbReference type="ARBA" id="ARBA00022737"/>
    </source>
</evidence>
<keyword evidence="2" id="KW-0677">Repeat</keyword>
<evidence type="ECO:0000313" key="6">
    <source>
        <dbReference type="EMBL" id="MCD9878473.1"/>
    </source>
</evidence>
<dbReference type="PROSITE" id="PS50893">
    <property type="entry name" value="ABC_TRANSPORTER_2"/>
    <property type="match status" value="2"/>
</dbReference>
<keyword evidence="1" id="KW-0813">Transport</keyword>
<dbReference type="AlphaFoldDB" id="A0A9Q3Z8E7"/>
<gene>
    <name evidence="6" type="ORF">LJ657_33650</name>
</gene>
<organism evidence="6 7">
    <name type="scientific">Streptomyces guryensis</name>
    <dbReference type="NCBI Taxonomy" id="2886947"/>
    <lineage>
        <taxon>Bacteria</taxon>
        <taxon>Bacillati</taxon>
        <taxon>Actinomycetota</taxon>
        <taxon>Actinomycetes</taxon>
        <taxon>Kitasatosporales</taxon>
        <taxon>Streptomycetaceae</taxon>
        <taxon>Streptomyces</taxon>
    </lineage>
</organism>
<keyword evidence="3" id="KW-0547">Nucleotide-binding</keyword>
<keyword evidence="7" id="KW-1185">Reference proteome</keyword>
<evidence type="ECO:0000256" key="1">
    <source>
        <dbReference type="ARBA" id="ARBA00022448"/>
    </source>
</evidence>
<dbReference type="SMART" id="SM00382">
    <property type="entry name" value="AAA"/>
    <property type="match status" value="1"/>
</dbReference>
<dbReference type="InterPro" id="IPR027417">
    <property type="entry name" value="P-loop_NTPase"/>
</dbReference>
<evidence type="ECO:0000259" key="5">
    <source>
        <dbReference type="PROSITE" id="PS50893"/>
    </source>
</evidence>
<dbReference type="CDD" id="cd03215">
    <property type="entry name" value="ABC_Carb_Monos_II"/>
    <property type="match status" value="1"/>
</dbReference>
<comment type="caution">
    <text evidence="6">The sequence shown here is derived from an EMBL/GenBank/DDBJ whole genome shotgun (WGS) entry which is preliminary data.</text>
</comment>
<dbReference type="Proteomes" id="UP001108029">
    <property type="component" value="Unassembled WGS sequence"/>
</dbReference>
<dbReference type="PANTHER" id="PTHR43790:SF9">
    <property type="entry name" value="GALACTOFURANOSE TRANSPORTER ATP-BINDING PROTEIN YTFR"/>
    <property type="match status" value="1"/>
</dbReference>
<dbReference type="InterPro" id="IPR003439">
    <property type="entry name" value="ABC_transporter-like_ATP-bd"/>
</dbReference>
<dbReference type="InterPro" id="IPR050107">
    <property type="entry name" value="ABC_carbohydrate_import_ATPase"/>
</dbReference>
<accession>A0A9Q3Z8E7</accession>
<protein>
    <submittedName>
        <fullName evidence="6">Sugar ABC transporter ATP-binding protein</fullName>
    </submittedName>
</protein>
<dbReference type="CDD" id="cd03216">
    <property type="entry name" value="ABC_Carb_Monos_I"/>
    <property type="match status" value="1"/>
</dbReference>
<dbReference type="GO" id="GO:0016887">
    <property type="term" value="F:ATP hydrolysis activity"/>
    <property type="evidence" value="ECO:0007669"/>
    <property type="project" value="InterPro"/>
</dbReference>
<feature type="domain" description="ABC transporter" evidence="5">
    <location>
        <begin position="18"/>
        <end position="260"/>
    </location>
</feature>
<dbReference type="SUPFAM" id="SSF52540">
    <property type="entry name" value="P-loop containing nucleoside triphosphate hydrolases"/>
    <property type="match status" value="2"/>
</dbReference>
<dbReference type="PROSITE" id="PS00211">
    <property type="entry name" value="ABC_TRANSPORTER_1"/>
    <property type="match status" value="1"/>
</dbReference>
<dbReference type="EMBL" id="JAJSBI010000021">
    <property type="protein sequence ID" value="MCD9878473.1"/>
    <property type="molecule type" value="Genomic_DNA"/>
</dbReference>
<feature type="domain" description="ABC transporter" evidence="5">
    <location>
        <begin position="272"/>
        <end position="518"/>
    </location>
</feature>
<dbReference type="InterPro" id="IPR003593">
    <property type="entry name" value="AAA+_ATPase"/>
</dbReference>
<keyword evidence="4 6" id="KW-0067">ATP-binding</keyword>